<gene>
    <name evidence="1" type="ORF">SAMN04488135_11491</name>
</gene>
<organism evidence="1 2">
    <name type="scientific">Pollutimonas bauzanensis</name>
    <dbReference type="NCBI Taxonomy" id="658167"/>
    <lineage>
        <taxon>Bacteria</taxon>
        <taxon>Pseudomonadati</taxon>
        <taxon>Pseudomonadota</taxon>
        <taxon>Betaproteobacteria</taxon>
        <taxon>Burkholderiales</taxon>
        <taxon>Alcaligenaceae</taxon>
        <taxon>Pollutimonas</taxon>
    </lineage>
</organism>
<evidence type="ECO:0000313" key="2">
    <source>
        <dbReference type="Proteomes" id="UP000184226"/>
    </source>
</evidence>
<dbReference type="AlphaFoldDB" id="A0A1M5ZG83"/>
<evidence type="ECO:0000313" key="1">
    <source>
        <dbReference type="EMBL" id="SHI22913.1"/>
    </source>
</evidence>
<dbReference type="SUPFAM" id="SSF53271">
    <property type="entry name" value="PRTase-like"/>
    <property type="match status" value="1"/>
</dbReference>
<dbReference type="CDD" id="cd06223">
    <property type="entry name" value="PRTases_typeI"/>
    <property type="match status" value="1"/>
</dbReference>
<protein>
    <submittedName>
        <fullName evidence="1">Hypoxanthine phosphoribosyltransferase</fullName>
    </submittedName>
</protein>
<keyword evidence="1" id="KW-0328">Glycosyltransferase</keyword>
<dbReference type="Proteomes" id="UP000184226">
    <property type="component" value="Unassembled WGS sequence"/>
</dbReference>
<dbReference type="Gene3D" id="3.40.50.1000">
    <property type="entry name" value="HAD superfamily/HAD-like"/>
    <property type="match status" value="1"/>
</dbReference>
<keyword evidence="2" id="KW-1185">Reference proteome</keyword>
<dbReference type="InterPro" id="IPR029057">
    <property type="entry name" value="PRTase-like"/>
</dbReference>
<dbReference type="STRING" id="658167.SAMN04488135_11491"/>
<dbReference type="GO" id="GO:0016757">
    <property type="term" value="F:glycosyltransferase activity"/>
    <property type="evidence" value="ECO:0007669"/>
    <property type="project" value="UniProtKB-KW"/>
</dbReference>
<sequence>MSTARAAFSYDYSRIESVISGFVPDWRQMDFDAVVAIARGGLVPGVMASTSLSLPLYALAYSRPDRTVSWHTVGRPARPCRILLAEDVAGRGTTLSDSMGFLRGLGHELSVFTLAYDAESRVKPDYGIAIPAGFRAWFPWERESITPAFDATLNRPNRPEHEYASWAIDLDGVLLMDLPEEQYARALHETLARRDLLRPNEVLPQVDLSRVTIITGRPEQDRRRTQTWLDQHGFHGPLVMRDEARHAADQTAEHKAQALLARCHTHFIESDPAQALEIACRAKVARVLWWNGRKALMVYANEVEHLHIT</sequence>
<dbReference type="InterPro" id="IPR023214">
    <property type="entry name" value="HAD_sf"/>
</dbReference>
<dbReference type="RefSeq" id="WP_073107326.1">
    <property type="nucleotide sequence ID" value="NZ_FQXE01000014.1"/>
</dbReference>
<dbReference type="Gene3D" id="3.40.50.2020">
    <property type="match status" value="1"/>
</dbReference>
<proteinExistence type="predicted"/>
<dbReference type="InterPro" id="IPR000836">
    <property type="entry name" value="PRTase_dom"/>
</dbReference>
<dbReference type="EMBL" id="FQXE01000014">
    <property type="protein sequence ID" value="SHI22913.1"/>
    <property type="molecule type" value="Genomic_DNA"/>
</dbReference>
<name>A0A1M5ZG83_9BURK</name>
<reference evidence="1 2" key="1">
    <citation type="submission" date="2016-11" db="EMBL/GenBank/DDBJ databases">
        <authorList>
            <person name="Jaros S."/>
            <person name="Januszkiewicz K."/>
            <person name="Wedrychowicz H."/>
        </authorList>
    </citation>
    <scope>NUCLEOTIDE SEQUENCE [LARGE SCALE GENOMIC DNA]</scope>
    <source>
        <strain evidence="1 2">CGMCC 1.10190</strain>
    </source>
</reference>
<dbReference type="OrthoDB" id="6952519at2"/>
<keyword evidence="1" id="KW-0808">Transferase</keyword>
<accession>A0A1M5ZG83</accession>